<gene>
    <name evidence="4" type="ORF">HTAM1171_LOCUS4486</name>
</gene>
<evidence type="ECO:0000256" key="1">
    <source>
        <dbReference type="ARBA" id="ARBA00022837"/>
    </source>
</evidence>
<dbReference type="EMBL" id="HBGV01007364">
    <property type="protein sequence ID" value="CAD9485254.1"/>
    <property type="molecule type" value="Transcribed_RNA"/>
</dbReference>
<feature type="domain" description="EF-hand" evidence="3">
    <location>
        <begin position="77"/>
        <end position="112"/>
    </location>
</feature>
<proteinExistence type="predicted"/>
<dbReference type="AlphaFoldDB" id="A0A7S2MID1"/>
<reference evidence="4" key="1">
    <citation type="submission" date="2021-01" db="EMBL/GenBank/DDBJ databases">
        <authorList>
            <person name="Corre E."/>
            <person name="Pelletier E."/>
            <person name="Niang G."/>
            <person name="Scheremetjew M."/>
            <person name="Finn R."/>
            <person name="Kale V."/>
            <person name="Holt S."/>
            <person name="Cochrane G."/>
            <person name="Meng A."/>
            <person name="Brown T."/>
            <person name="Cohen L."/>
        </authorList>
    </citation>
    <scope>NUCLEOTIDE SEQUENCE</scope>
    <source>
        <strain evidence="4">CCMP826</strain>
    </source>
</reference>
<keyword evidence="1" id="KW-0106">Calcium</keyword>
<dbReference type="SMART" id="SM00054">
    <property type="entry name" value="EFh"/>
    <property type="match status" value="2"/>
</dbReference>
<organism evidence="4">
    <name type="scientific">Helicotheca tamesis</name>
    <dbReference type="NCBI Taxonomy" id="374047"/>
    <lineage>
        <taxon>Eukaryota</taxon>
        <taxon>Sar</taxon>
        <taxon>Stramenopiles</taxon>
        <taxon>Ochrophyta</taxon>
        <taxon>Bacillariophyta</taxon>
        <taxon>Mediophyceae</taxon>
        <taxon>Lithodesmiophycidae</taxon>
        <taxon>Lithodesmiales</taxon>
        <taxon>Lithodesmiaceae</taxon>
        <taxon>Helicotheca</taxon>
    </lineage>
</organism>
<dbReference type="InterPro" id="IPR002048">
    <property type="entry name" value="EF_hand_dom"/>
</dbReference>
<dbReference type="Gene3D" id="1.10.238.10">
    <property type="entry name" value="EF-hand"/>
    <property type="match status" value="1"/>
</dbReference>
<dbReference type="Pfam" id="PF13499">
    <property type="entry name" value="EF-hand_7"/>
    <property type="match status" value="1"/>
</dbReference>
<name>A0A7S2MID1_9STRA</name>
<feature type="region of interest" description="Disordered" evidence="2">
    <location>
        <begin position="1"/>
        <end position="20"/>
    </location>
</feature>
<dbReference type="PROSITE" id="PS50222">
    <property type="entry name" value="EF_HAND_2"/>
    <property type="match status" value="2"/>
</dbReference>
<protein>
    <recommendedName>
        <fullName evidence="3">EF-hand domain-containing protein</fullName>
    </recommendedName>
</protein>
<dbReference type="SUPFAM" id="SSF47473">
    <property type="entry name" value="EF-hand"/>
    <property type="match status" value="1"/>
</dbReference>
<dbReference type="PROSITE" id="PS00018">
    <property type="entry name" value="EF_HAND_1"/>
    <property type="match status" value="2"/>
</dbReference>
<dbReference type="GO" id="GO:0005509">
    <property type="term" value="F:calcium ion binding"/>
    <property type="evidence" value="ECO:0007669"/>
    <property type="project" value="InterPro"/>
</dbReference>
<sequence>MSEEEKGEDPHPLKDLGLDSPSLLTQTETFQKLSKWAFKRMDNDDSGSVNKEELYAGLLLIQLYLAKFAGPSACKPPSRETVEEIFDKMDRDESGQIEEKEFLDIMAVLCSGIATRIAVQYTLVISVLPHVARSIVAICTWFLVSVGLADEVIPWFAKDSGFFWPLYRFLRYVIPEAVLEGLPSTIVGSILFTFVIPLALDKIDDFYLGVASEDEKED</sequence>
<evidence type="ECO:0000256" key="2">
    <source>
        <dbReference type="SAM" id="MobiDB-lite"/>
    </source>
</evidence>
<feature type="compositionally biased region" description="Basic and acidic residues" evidence="2">
    <location>
        <begin position="8"/>
        <end position="17"/>
    </location>
</feature>
<feature type="domain" description="EF-hand" evidence="3">
    <location>
        <begin position="29"/>
        <end position="64"/>
    </location>
</feature>
<dbReference type="InterPro" id="IPR011992">
    <property type="entry name" value="EF-hand-dom_pair"/>
</dbReference>
<dbReference type="InterPro" id="IPR018247">
    <property type="entry name" value="EF_Hand_1_Ca_BS"/>
</dbReference>
<dbReference type="CDD" id="cd00051">
    <property type="entry name" value="EFh"/>
    <property type="match status" value="1"/>
</dbReference>
<evidence type="ECO:0000313" key="4">
    <source>
        <dbReference type="EMBL" id="CAD9485254.1"/>
    </source>
</evidence>
<evidence type="ECO:0000259" key="3">
    <source>
        <dbReference type="PROSITE" id="PS50222"/>
    </source>
</evidence>
<accession>A0A7S2MID1</accession>